<evidence type="ECO:0000256" key="5">
    <source>
        <dbReference type="ARBA" id="ARBA00022989"/>
    </source>
</evidence>
<proteinExistence type="inferred from homology"/>
<dbReference type="GO" id="GO:0005272">
    <property type="term" value="F:sodium channel activity"/>
    <property type="evidence" value="ECO:0007669"/>
    <property type="project" value="UniProtKB-KW"/>
</dbReference>
<keyword evidence="5" id="KW-1133">Transmembrane helix</keyword>
<dbReference type="Proteomes" id="UP000784294">
    <property type="component" value="Unassembled WGS sequence"/>
</dbReference>
<dbReference type="Gene3D" id="1.10.287.770">
    <property type="entry name" value="YojJ-like"/>
    <property type="match status" value="1"/>
</dbReference>
<evidence type="ECO:0000256" key="4">
    <source>
        <dbReference type="ARBA" id="ARBA00022692"/>
    </source>
</evidence>
<keyword evidence="13" id="KW-1185">Reference proteome</keyword>
<keyword evidence="9 11" id="KW-0739">Sodium transport</keyword>
<gene>
    <name evidence="12" type="ORF">PXEA_LOCUS7189</name>
</gene>
<dbReference type="InterPro" id="IPR001873">
    <property type="entry name" value="ENaC"/>
</dbReference>
<keyword evidence="3 11" id="KW-0894">Sodium channel</keyword>
<dbReference type="GO" id="GO:0016020">
    <property type="term" value="C:membrane"/>
    <property type="evidence" value="ECO:0007669"/>
    <property type="project" value="UniProtKB-SubCell"/>
</dbReference>
<comment type="similarity">
    <text evidence="11">Belongs to the amiloride-sensitive sodium channel (TC 1.A.6) family.</text>
</comment>
<evidence type="ECO:0000313" key="12">
    <source>
        <dbReference type="EMBL" id="VEL13749.1"/>
    </source>
</evidence>
<organism evidence="12 13">
    <name type="scientific">Protopolystoma xenopodis</name>
    <dbReference type="NCBI Taxonomy" id="117903"/>
    <lineage>
        <taxon>Eukaryota</taxon>
        <taxon>Metazoa</taxon>
        <taxon>Spiralia</taxon>
        <taxon>Lophotrochozoa</taxon>
        <taxon>Platyhelminthes</taxon>
        <taxon>Monogenea</taxon>
        <taxon>Polyopisthocotylea</taxon>
        <taxon>Polystomatidea</taxon>
        <taxon>Polystomatidae</taxon>
        <taxon>Protopolystoma</taxon>
    </lineage>
</organism>
<dbReference type="Pfam" id="PF00858">
    <property type="entry name" value="ASC"/>
    <property type="match status" value="1"/>
</dbReference>
<evidence type="ECO:0000256" key="1">
    <source>
        <dbReference type="ARBA" id="ARBA00004141"/>
    </source>
</evidence>
<dbReference type="OrthoDB" id="6021021at2759"/>
<reference evidence="12" key="1">
    <citation type="submission" date="2018-11" db="EMBL/GenBank/DDBJ databases">
        <authorList>
            <consortium name="Pathogen Informatics"/>
        </authorList>
    </citation>
    <scope>NUCLEOTIDE SEQUENCE</scope>
</reference>
<comment type="subcellular location">
    <subcellularLocation>
        <location evidence="1">Membrane</location>
        <topology evidence="1">Multi-pass membrane protein</topology>
    </subcellularLocation>
</comment>
<keyword evidence="6" id="KW-0915">Sodium</keyword>
<evidence type="ECO:0000256" key="10">
    <source>
        <dbReference type="ARBA" id="ARBA00023303"/>
    </source>
</evidence>
<keyword evidence="8" id="KW-0472">Membrane</keyword>
<accession>A0A448WK97</accession>
<name>A0A448WK97_9PLAT</name>
<keyword evidence="10 11" id="KW-0407">Ion channel</keyword>
<evidence type="ECO:0000256" key="11">
    <source>
        <dbReference type="RuleBase" id="RU000679"/>
    </source>
</evidence>
<keyword evidence="4 11" id="KW-0812">Transmembrane</keyword>
<evidence type="ECO:0000256" key="9">
    <source>
        <dbReference type="ARBA" id="ARBA00023201"/>
    </source>
</evidence>
<evidence type="ECO:0000256" key="8">
    <source>
        <dbReference type="ARBA" id="ARBA00023136"/>
    </source>
</evidence>
<evidence type="ECO:0000313" key="13">
    <source>
        <dbReference type="Proteomes" id="UP000784294"/>
    </source>
</evidence>
<keyword evidence="7 11" id="KW-0406">Ion transport</keyword>
<dbReference type="AlphaFoldDB" id="A0A448WK97"/>
<dbReference type="EMBL" id="CAAALY010018803">
    <property type="protein sequence ID" value="VEL13749.1"/>
    <property type="molecule type" value="Genomic_DNA"/>
</dbReference>
<keyword evidence="2 11" id="KW-0813">Transport</keyword>
<evidence type="ECO:0000256" key="7">
    <source>
        <dbReference type="ARBA" id="ARBA00023065"/>
    </source>
</evidence>
<sequence>MIADGVGLLDRPEYQAYRLALHELREGREAQAAAILNGQDALERNLVAVLINRPNFILRKVEEKEVLSLTGLLSQTGGLLSIWIGLTMISLGELAELIVRCVAVYQNCRDQRRLDAANQSSPACANTPAQPNKQMATATATAMVTTTSLAGLEP</sequence>
<comment type="caution">
    <text evidence="12">The sequence shown here is derived from an EMBL/GenBank/DDBJ whole genome shotgun (WGS) entry which is preliminary data.</text>
</comment>
<protein>
    <submittedName>
        <fullName evidence="12">Uncharacterized protein</fullName>
    </submittedName>
</protein>
<evidence type="ECO:0000256" key="3">
    <source>
        <dbReference type="ARBA" id="ARBA00022461"/>
    </source>
</evidence>
<evidence type="ECO:0000256" key="2">
    <source>
        <dbReference type="ARBA" id="ARBA00022448"/>
    </source>
</evidence>
<evidence type="ECO:0000256" key="6">
    <source>
        <dbReference type="ARBA" id="ARBA00023053"/>
    </source>
</evidence>